<name>A0A3M6T4W8_POCDA</name>
<evidence type="ECO:0000259" key="2">
    <source>
        <dbReference type="Pfam" id="PF00089"/>
    </source>
</evidence>
<protein>
    <recommendedName>
        <fullName evidence="2">Peptidase S1 domain-containing protein</fullName>
    </recommendedName>
</protein>
<evidence type="ECO:0000313" key="4">
    <source>
        <dbReference type="Proteomes" id="UP000275408"/>
    </source>
</evidence>
<dbReference type="InterPro" id="IPR001254">
    <property type="entry name" value="Trypsin_dom"/>
</dbReference>
<reference evidence="3 4" key="1">
    <citation type="journal article" date="2018" name="Sci. Rep.">
        <title>Comparative analysis of the Pocillopora damicornis genome highlights role of immune system in coral evolution.</title>
        <authorList>
            <person name="Cunning R."/>
            <person name="Bay R.A."/>
            <person name="Gillette P."/>
            <person name="Baker A.C."/>
            <person name="Traylor-Knowles N."/>
        </authorList>
    </citation>
    <scope>NUCLEOTIDE SEQUENCE [LARGE SCALE GENOMIC DNA]</scope>
    <source>
        <strain evidence="3">RSMAS</strain>
        <tissue evidence="3">Whole animal</tissue>
    </source>
</reference>
<dbReference type="Proteomes" id="UP000275408">
    <property type="component" value="Unassembled WGS sequence"/>
</dbReference>
<dbReference type="GO" id="GO:0006508">
    <property type="term" value="P:proteolysis"/>
    <property type="evidence" value="ECO:0007669"/>
    <property type="project" value="InterPro"/>
</dbReference>
<dbReference type="Pfam" id="PF00089">
    <property type="entry name" value="Trypsin"/>
    <property type="match status" value="2"/>
</dbReference>
<dbReference type="SUPFAM" id="SSF50494">
    <property type="entry name" value="Trypsin-like serine proteases"/>
    <property type="match status" value="1"/>
</dbReference>
<dbReference type="PROSITE" id="PS00134">
    <property type="entry name" value="TRYPSIN_HIS"/>
    <property type="match status" value="1"/>
</dbReference>
<evidence type="ECO:0000313" key="3">
    <source>
        <dbReference type="EMBL" id="RMX36015.1"/>
    </source>
</evidence>
<dbReference type="PANTHER" id="PTHR24253:SF153">
    <property type="entry name" value="SERINE PROTEASE HEPSIN"/>
    <property type="match status" value="1"/>
</dbReference>
<dbReference type="InterPro" id="IPR018114">
    <property type="entry name" value="TRYPSIN_HIS"/>
</dbReference>
<keyword evidence="1" id="KW-1015">Disulfide bond</keyword>
<dbReference type="InterPro" id="IPR043504">
    <property type="entry name" value="Peptidase_S1_PA_chymotrypsin"/>
</dbReference>
<feature type="domain" description="Peptidase S1" evidence="2">
    <location>
        <begin position="2"/>
        <end position="47"/>
    </location>
</feature>
<dbReference type="STRING" id="46731.A0A3M6T4W8"/>
<dbReference type="AlphaFoldDB" id="A0A3M6T4W8"/>
<dbReference type="GO" id="GO:0004252">
    <property type="term" value="F:serine-type endopeptidase activity"/>
    <property type="evidence" value="ECO:0007669"/>
    <property type="project" value="InterPro"/>
</dbReference>
<sequence>MGGQSFHVSRWPWQVALISGGEKVYGGALVTSNWIVTAAHCFDKVGNSAGEGDAMFDRAGTRIYNGLIHERALCAGSAKGGVGPCQFDSGGPLACQESGLWYFLASFRGKWGAESPINSVCTVI</sequence>
<keyword evidence="4" id="KW-1185">Reference proteome</keyword>
<evidence type="ECO:0000256" key="1">
    <source>
        <dbReference type="ARBA" id="ARBA00023157"/>
    </source>
</evidence>
<organism evidence="3 4">
    <name type="scientific">Pocillopora damicornis</name>
    <name type="common">Cauliflower coral</name>
    <name type="synonym">Millepora damicornis</name>
    <dbReference type="NCBI Taxonomy" id="46731"/>
    <lineage>
        <taxon>Eukaryota</taxon>
        <taxon>Metazoa</taxon>
        <taxon>Cnidaria</taxon>
        <taxon>Anthozoa</taxon>
        <taxon>Hexacorallia</taxon>
        <taxon>Scleractinia</taxon>
        <taxon>Astrocoeniina</taxon>
        <taxon>Pocilloporidae</taxon>
        <taxon>Pocillopora</taxon>
    </lineage>
</organism>
<dbReference type="PANTHER" id="PTHR24253">
    <property type="entry name" value="TRANSMEMBRANE PROTEASE SERINE"/>
    <property type="match status" value="1"/>
</dbReference>
<proteinExistence type="predicted"/>
<gene>
    <name evidence="3" type="ORF">pdam_00021569</name>
</gene>
<dbReference type="EMBL" id="RCHS01004336">
    <property type="protein sequence ID" value="RMX36015.1"/>
    <property type="molecule type" value="Genomic_DNA"/>
</dbReference>
<dbReference type="InterPro" id="IPR009003">
    <property type="entry name" value="Peptidase_S1_PA"/>
</dbReference>
<dbReference type="Gene3D" id="2.40.10.10">
    <property type="entry name" value="Trypsin-like serine proteases"/>
    <property type="match status" value="2"/>
</dbReference>
<accession>A0A3M6T4W8</accession>
<comment type="caution">
    <text evidence="3">The sequence shown here is derived from an EMBL/GenBank/DDBJ whole genome shotgun (WGS) entry which is preliminary data.</text>
</comment>
<feature type="domain" description="Peptidase S1" evidence="2">
    <location>
        <begin position="64"/>
        <end position="98"/>
    </location>
</feature>